<reference evidence="1" key="1">
    <citation type="journal article" date="2021" name="Environ. Microbiol.">
        <title>Gene family expansions and transcriptome signatures uncover fungal adaptations to wood decay.</title>
        <authorList>
            <person name="Hage H."/>
            <person name="Miyauchi S."/>
            <person name="Viragh M."/>
            <person name="Drula E."/>
            <person name="Min B."/>
            <person name="Chaduli D."/>
            <person name="Navarro D."/>
            <person name="Favel A."/>
            <person name="Norest M."/>
            <person name="Lesage-Meessen L."/>
            <person name="Balint B."/>
            <person name="Merenyi Z."/>
            <person name="de Eugenio L."/>
            <person name="Morin E."/>
            <person name="Martinez A.T."/>
            <person name="Baldrian P."/>
            <person name="Stursova M."/>
            <person name="Martinez M.J."/>
            <person name="Novotny C."/>
            <person name="Magnuson J.K."/>
            <person name="Spatafora J.W."/>
            <person name="Maurice S."/>
            <person name="Pangilinan J."/>
            <person name="Andreopoulos W."/>
            <person name="LaButti K."/>
            <person name="Hundley H."/>
            <person name="Na H."/>
            <person name="Kuo A."/>
            <person name="Barry K."/>
            <person name="Lipzen A."/>
            <person name="Henrissat B."/>
            <person name="Riley R."/>
            <person name="Ahrendt S."/>
            <person name="Nagy L.G."/>
            <person name="Grigoriev I.V."/>
            <person name="Martin F."/>
            <person name="Rosso M.N."/>
        </authorList>
    </citation>
    <scope>NUCLEOTIDE SEQUENCE</scope>
    <source>
        <strain evidence="1">CBS 384.51</strain>
    </source>
</reference>
<name>A0ACB8TYU4_9APHY</name>
<keyword evidence="2" id="KW-1185">Reference proteome</keyword>
<accession>A0ACB8TYU4</accession>
<gene>
    <name evidence="1" type="ORF">BDY19DRAFT_956118</name>
</gene>
<proteinExistence type="predicted"/>
<organism evidence="1 2">
    <name type="scientific">Irpex rosettiformis</name>
    <dbReference type="NCBI Taxonomy" id="378272"/>
    <lineage>
        <taxon>Eukaryota</taxon>
        <taxon>Fungi</taxon>
        <taxon>Dikarya</taxon>
        <taxon>Basidiomycota</taxon>
        <taxon>Agaricomycotina</taxon>
        <taxon>Agaricomycetes</taxon>
        <taxon>Polyporales</taxon>
        <taxon>Irpicaceae</taxon>
        <taxon>Irpex</taxon>
    </lineage>
</organism>
<dbReference type="Proteomes" id="UP001055072">
    <property type="component" value="Unassembled WGS sequence"/>
</dbReference>
<protein>
    <submittedName>
        <fullName evidence="1">Uncharacterized protein</fullName>
    </submittedName>
</protein>
<evidence type="ECO:0000313" key="2">
    <source>
        <dbReference type="Proteomes" id="UP001055072"/>
    </source>
</evidence>
<dbReference type="EMBL" id="MU274919">
    <property type="protein sequence ID" value="KAI0087116.1"/>
    <property type="molecule type" value="Genomic_DNA"/>
</dbReference>
<evidence type="ECO:0000313" key="1">
    <source>
        <dbReference type="EMBL" id="KAI0087116.1"/>
    </source>
</evidence>
<comment type="caution">
    <text evidence="1">The sequence shown here is derived from an EMBL/GenBank/DDBJ whole genome shotgun (WGS) entry which is preliminary data.</text>
</comment>
<sequence>MTTVVTTRTDMLEQLFQRLEEEHEIRALAQEESTLVPPPASIQEEQEAVDVLPEPMLDPTIAPTVRAPRDRRRGSISISRYGGPTAEQTPTESRVTSTRPSRSSSIVQQKAAFYQLDTTRTARTASADSLASDTADPAMDVEEPDLTTHIAQILPARSISRAISRRLSRAKEIPIPSPSSASTLVIGVAVEEATHESLSMDEGPRVIVTTSTLRTQRSTPGLRDKAAAAAGSPAGWVSKAKDMFRRRSMAAMSSPIAADR</sequence>